<dbReference type="RefSeq" id="WP_131143572.1">
    <property type="nucleotide sequence ID" value="NZ_BMWV01000006.1"/>
</dbReference>
<reference evidence="1" key="3">
    <citation type="submission" date="2022-12" db="EMBL/GenBank/DDBJ databases">
        <authorList>
            <person name="Sun Q."/>
            <person name="Kim S."/>
        </authorList>
    </citation>
    <scope>NUCLEOTIDE SEQUENCE</scope>
    <source>
        <strain evidence="1">KCTC 12343</strain>
    </source>
</reference>
<protein>
    <recommendedName>
        <fullName evidence="5">Glycine zipper domain-containing protein</fullName>
    </recommendedName>
</protein>
<dbReference type="Proteomes" id="UP000628442">
    <property type="component" value="Unassembled WGS sequence"/>
</dbReference>
<evidence type="ECO:0000313" key="2">
    <source>
        <dbReference type="EMBL" id="QBH99416.1"/>
    </source>
</evidence>
<dbReference type="EMBL" id="BMWV01000006">
    <property type="protein sequence ID" value="GGY44678.1"/>
    <property type="molecule type" value="Genomic_DNA"/>
</dbReference>
<proteinExistence type="predicted"/>
<dbReference type="OrthoDB" id="282393at2"/>
<dbReference type="AlphaFoldDB" id="A0A411WSG0"/>
<evidence type="ECO:0000313" key="3">
    <source>
        <dbReference type="Proteomes" id="UP000292307"/>
    </source>
</evidence>
<evidence type="ECO:0000313" key="4">
    <source>
        <dbReference type="Proteomes" id="UP000628442"/>
    </source>
</evidence>
<dbReference type="PANTHER" id="PTHR36109:SF2">
    <property type="entry name" value="MEMBRANE PROTEIN"/>
    <property type="match status" value="1"/>
</dbReference>
<keyword evidence="3" id="KW-1185">Reference proteome</keyword>
<evidence type="ECO:0008006" key="5">
    <source>
        <dbReference type="Google" id="ProtNLM"/>
    </source>
</evidence>
<reference evidence="1" key="1">
    <citation type="journal article" date="2014" name="Int. J. Syst. Evol. Microbiol.">
        <title>Complete genome sequence of Corynebacterium casei LMG S-19264T (=DSM 44701T), isolated from a smear-ripened cheese.</title>
        <authorList>
            <consortium name="US DOE Joint Genome Institute (JGI-PGF)"/>
            <person name="Walter F."/>
            <person name="Albersmeier A."/>
            <person name="Kalinowski J."/>
            <person name="Ruckert C."/>
        </authorList>
    </citation>
    <scope>NUCLEOTIDE SEQUENCE</scope>
    <source>
        <strain evidence="1">KCTC 12343</strain>
    </source>
</reference>
<sequence length="378" mass="37890">MSQTNQNSRLVTGLFNDRESAERAYHHATSRGYSKDDINVLMSDDTRKRYFSGGEQVETELGSKAAEGAGIGAGVGGAIGAALAAVAAVGTTLVLPGLGVVVAGPLAAALAGAGAGGLTGGLLGALIGAGIPEERVQHYEEGLKQGGIVMGVNARSDEDAAHIESSWKDSAGQHVIGTGLGAAGGAAAGLAAGTPGGPIGMAAGAVVGGIAGGLAGKGAAEVVNPKSGDDLSDHHLATGVGAGGGAMAGMALGAAAGPVGMAAGGAIGALAGGMTGKGVGGLVNPAEEKTYWEQQHRNESYYNPAYQFNDYDPAYSLGYNGRANYRGDWNTNEANLQNEWERSKGSSRLSWNEAKSATRSAWDRVERKLPGDWDKDGK</sequence>
<accession>A0A411WSG0</accession>
<organism evidence="1 4">
    <name type="scientific">Pseudoduganella albidiflava</name>
    <dbReference type="NCBI Taxonomy" id="321983"/>
    <lineage>
        <taxon>Bacteria</taxon>
        <taxon>Pseudomonadati</taxon>
        <taxon>Pseudomonadota</taxon>
        <taxon>Betaproteobacteria</taxon>
        <taxon>Burkholderiales</taxon>
        <taxon>Oxalobacteraceae</taxon>
        <taxon>Telluria group</taxon>
        <taxon>Pseudoduganella</taxon>
    </lineage>
</organism>
<gene>
    <name evidence="2" type="ORF">EYF70_00135</name>
    <name evidence="1" type="ORF">GCM10007387_28270</name>
</gene>
<evidence type="ECO:0000313" key="1">
    <source>
        <dbReference type="EMBL" id="GGY44678.1"/>
    </source>
</evidence>
<name>A0A411WSG0_9BURK</name>
<dbReference type="EMBL" id="CP036401">
    <property type="protein sequence ID" value="QBH99416.1"/>
    <property type="molecule type" value="Genomic_DNA"/>
</dbReference>
<reference evidence="2 3" key="2">
    <citation type="submission" date="2019-02" db="EMBL/GenBank/DDBJ databases">
        <title>Draft Genome Sequences of Six Type Strains of the Genus Massilia.</title>
        <authorList>
            <person name="Miess H."/>
            <person name="Frediansyhah A."/>
            <person name="Gross H."/>
        </authorList>
    </citation>
    <scope>NUCLEOTIDE SEQUENCE [LARGE SCALE GENOMIC DNA]</scope>
    <source>
        <strain evidence="2 3">DSM 17472</strain>
    </source>
</reference>
<dbReference type="Proteomes" id="UP000292307">
    <property type="component" value="Chromosome"/>
</dbReference>
<dbReference type="PANTHER" id="PTHR36109">
    <property type="entry name" value="MEMBRANE PROTEIN-RELATED"/>
    <property type="match status" value="1"/>
</dbReference>
<dbReference type="InterPro" id="IPR052948">
    <property type="entry name" value="Low_temp-induced_all0457"/>
</dbReference>